<accession>U5CZJ0</accession>
<dbReference type="InterPro" id="IPR050303">
    <property type="entry name" value="GatZ_KbaZ_carbometab"/>
</dbReference>
<dbReference type="PATRIC" id="fig|1388761.3.peg.8"/>
<dbReference type="NCBIfam" id="TIGR00828">
    <property type="entry name" value="EIID-AGA"/>
    <property type="match status" value="1"/>
</dbReference>
<keyword evidence="1" id="KW-0472">Membrane</keyword>
<proteinExistence type="predicted"/>
<gene>
    <name evidence="2" type="ORF">O163_00040</name>
</gene>
<protein>
    <recommendedName>
        <fullName evidence="4">PTS mannose transporter subunit IID</fullName>
    </recommendedName>
</protein>
<dbReference type="PROSITE" id="PS51108">
    <property type="entry name" value="PTS_EIID"/>
    <property type="match status" value="1"/>
</dbReference>
<dbReference type="PANTHER" id="PTHR32502">
    <property type="entry name" value="N-ACETYLGALACTOSAMINE PERMEASE II COMPONENT-RELATED"/>
    <property type="match status" value="1"/>
</dbReference>
<comment type="caution">
    <text evidence="2">The sequence shown here is derived from an EMBL/GenBank/DDBJ whole genome shotgun (WGS) entry which is preliminary data.</text>
</comment>
<dbReference type="RefSeq" id="WP_022586969.1">
    <property type="nucleotide sequence ID" value="NZ_AXDC01000001.1"/>
</dbReference>
<reference evidence="2 3" key="1">
    <citation type="journal article" date="2013" name="Genome Announc.">
        <title>Draft Genome Sequence of an Anaerobic and Extremophilic Bacterium, Caldanaerobacter yonseiensis, Isolated from a Geothermal Hot Stream.</title>
        <authorList>
            <person name="Lee S.J."/>
            <person name="Lee Y.J."/>
            <person name="Park G.S."/>
            <person name="Kim B.C."/>
            <person name="Lee S.J."/>
            <person name="Shin J.H."/>
            <person name="Lee D.W."/>
        </authorList>
    </citation>
    <scope>NUCLEOTIDE SEQUENCE [LARGE SCALE GENOMIC DNA]</scope>
    <source>
        <strain evidence="2 3">KB-1</strain>
    </source>
</reference>
<evidence type="ECO:0000313" key="2">
    <source>
        <dbReference type="EMBL" id="ERM93372.1"/>
    </source>
</evidence>
<keyword evidence="1" id="KW-1133">Transmembrane helix</keyword>
<dbReference type="Proteomes" id="UP000016856">
    <property type="component" value="Unassembled WGS sequence"/>
</dbReference>
<feature type="transmembrane region" description="Helical" evidence="1">
    <location>
        <begin position="128"/>
        <end position="152"/>
    </location>
</feature>
<feature type="transmembrane region" description="Helical" evidence="1">
    <location>
        <begin position="227"/>
        <end position="248"/>
    </location>
</feature>
<dbReference type="EMBL" id="AXDC01000001">
    <property type="protein sequence ID" value="ERM93372.1"/>
    <property type="molecule type" value="Genomic_DNA"/>
</dbReference>
<dbReference type="GO" id="GO:0009401">
    <property type="term" value="P:phosphoenolpyruvate-dependent sugar phosphotransferase system"/>
    <property type="evidence" value="ECO:0007669"/>
    <property type="project" value="InterPro"/>
</dbReference>
<dbReference type="AlphaFoldDB" id="U5CZJ0"/>
<keyword evidence="1" id="KW-0812">Transmembrane</keyword>
<dbReference type="PANTHER" id="PTHR32502:SF27">
    <property type="entry name" value="PTS SYSTEM, MANNOSE-SPECIFIC IID COMPONENT"/>
    <property type="match status" value="1"/>
</dbReference>
<evidence type="ECO:0000256" key="1">
    <source>
        <dbReference type="SAM" id="Phobius"/>
    </source>
</evidence>
<evidence type="ECO:0000313" key="3">
    <source>
        <dbReference type="Proteomes" id="UP000016856"/>
    </source>
</evidence>
<feature type="transmembrane region" description="Helical" evidence="1">
    <location>
        <begin position="187"/>
        <end position="207"/>
    </location>
</feature>
<organism evidence="2 3">
    <name type="scientific">Caldanaerobacter subterraneus subsp. yonseiensis KB-1</name>
    <dbReference type="NCBI Taxonomy" id="1388761"/>
    <lineage>
        <taxon>Bacteria</taxon>
        <taxon>Bacillati</taxon>
        <taxon>Bacillota</taxon>
        <taxon>Clostridia</taxon>
        <taxon>Thermoanaerobacterales</taxon>
        <taxon>Thermoanaerobacteraceae</taxon>
        <taxon>Caldanaerobacter</taxon>
    </lineage>
</organism>
<dbReference type="GO" id="GO:0005886">
    <property type="term" value="C:plasma membrane"/>
    <property type="evidence" value="ECO:0007669"/>
    <property type="project" value="TreeGrafter"/>
</dbReference>
<name>U5CZJ0_CALSX</name>
<dbReference type="Pfam" id="PF03613">
    <property type="entry name" value="EIID-AGA"/>
    <property type="match status" value="1"/>
</dbReference>
<dbReference type="InterPro" id="IPR004704">
    <property type="entry name" value="PTS_IID_man"/>
</dbReference>
<feature type="transmembrane region" description="Helical" evidence="1">
    <location>
        <begin position="257"/>
        <end position="274"/>
    </location>
</feature>
<sequence>MTINNSGATVQKVTKDDLKKVFWRSLFDMASINYERFQALGFLFSMSPIIKKLYSDDEQRQRAMKRHLEMYNSHPWMMNPILGVTIALEEQNAKTGSVEETINNVKVGLMGPFAGIGDSLIWGTLRPLLAGIGAALALQGSILGPIIFLLAWNIINFSFRWYSLLYGYNAGMRILKDIKETNIVQKIAESSSVLGLMVLGVLVAQWVNVKTGLALTVGDKVLKVQEMLDGIMPSMLPLITTFVLVWFLRKGVTPNKLIIGIFVVALVLSLFKILI</sequence>
<evidence type="ECO:0008006" key="4">
    <source>
        <dbReference type="Google" id="ProtNLM"/>
    </source>
</evidence>